<gene>
    <name evidence="1" type="ORF">MNBD_GAMMA19-1232</name>
</gene>
<sequence>GLVIAFGIIIWIAANRKFKKDTEKDKVLITETFGL</sequence>
<dbReference type="AlphaFoldDB" id="A0A3B1AC45"/>
<evidence type="ECO:0000313" key="1">
    <source>
        <dbReference type="EMBL" id="VAW99130.1"/>
    </source>
</evidence>
<dbReference type="EMBL" id="UOFV01000164">
    <property type="protein sequence ID" value="VAW99130.1"/>
    <property type="molecule type" value="Genomic_DNA"/>
</dbReference>
<reference evidence="1" key="1">
    <citation type="submission" date="2018-06" db="EMBL/GenBank/DDBJ databases">
        <authorList>
            <person name="Zhirakovskaya E."/>
        </authorList>
    </citation>
    <scope>NUCLEOTIDE SEQUENCE</scope>
</reference>
<protein>
    <submittedName>
        <fullName evidence="1">Uncharacterized protein</fullName>
    </submittedName>
</protein>
<accession>A0A3B1AC45</accession>
<organism evidence="1">
    <name type="scientific">hydrothermal vent metagenome</name>
    <dbReference type="NCBI Taxonomy" id="652676"/>
    <lineage>
        <taxon>unclassified sequences</taxon>
        <taxon>metagenomes</taxon>
        <taxon>ecological metagenomes</taxon>
    </lineage>
</organism>
<proteinExistence type="predicted"/>
<name>A0A3B1AC45_9ZZZZ</name>
<feature type="non-terminal residue" evidence="1">
    <location>
        <position position="1"/>
    </location>
</feature>